<accession>A0A0A2L8U1</accession>
<evidence type="ECO:0000313" key="2">
    <source>
        <dbReference type="Proteomes" id="UP000030104"/>
    </source>
</evidence>
<proteinExistence type="predicted"/>
<comment type="caution">
    <text evidence="1">The sequence shown here is derived from an EMBL/GenBank/DDBJ whole genome shotgun (WGS) entry which is preliminary data.</text>
</comment>
<sequence>MSTTELRTSRYITEVALVEESRHSTLPLGEFEHCGPTSVYRCLVFKPIVTPR</sequence>
<protein>
    <submittedName>
        <fullName evidence="1">Uncharacterized protein</fullName>
    </submittedName>
</protein>
<dbReference type="AlphaFoldDB" id="A0A0A2L8U1"/>
<evidence type="ECO:0000313" key="1">
    <source>
        <dbReference type="EMBL" id="KGO75603.1"/>
    </source>
</evidence>
<dbReference type="PhylomeDB" id="A0A0A2L8U1"/>
<name>A0A0A2L8U1_PENIT</name>
<gene>
    <name evidence="1" type="ORF">PITC_050330</name>
</gene>
<dbReference type="EMBL" id="JQGA01000454">
    <property type="protein sequence ID" value="KGO75603.1"/>
    <property type="molecule type" value="Genomic_DNA"/>
</dbReference>
<organism evidence="1 2">
    <name type="scientific">Penicillium italicum</name>
    <name type="common">Blue mold</name>
    <dbReference type="NCBI Taxonomy" id="40296"/>
    <lineage>
        <taxon>Eukaryota</taxon>
        <taxon>Fungi</taxon>
        <taxon>Dikarya</taxon>
        <taxon>Ascomycota</taxon>
        <taxon>Pezizomycotina</taxon>
        <taxon>Eurotiomycetes</taxon>
        <taxon>Eurotiomycetidae</taxon>
        <taxon>Eurotiales</taxon>
        <taxon>Aspergillaceae</taxon>
        <taxon>Penicillium</taxon>
    </lineage>
</organism>
<dbReference type="Proteomes" id="UP000030104">
    <property type="component" value="Unassembled WGS sequence"/>
</dbReference>
<dbReference type="HOGENOM" id="CLU_3087953_0_0_1"/>
<keyword evidence="2" id="KW-1185">Reference proteome</keyword>
<reference evidence="1 2" key="1">
    <citation type="journal article" date="2015" name="Mol. Plant Microbe Interact.">
        <title>Genome, transcriptome, and functional analyses of Penicillium expansum provide new insights into secondary metabolism and pathogenicity.</title>
        <authorList>
            <person name="Ballester A.R."/>
            <person name="Marcet-Houben M."/>
            <person name="Levin E."/>
            <person name="Sela N."/>
            <person name="Selma-Lazaro C."/>
            <person name="Carmona L."/>
            <person name="Wisniewski M."/>
            <person name="Droby S."/>
            <person name="Gonzalez-Candelas L."/>
            <person name="Gabaldon T."/>
        </authorList>
    </citation>
    <scope>NUCLEOTIDE SEQUENCE [LARGE SCALE GENOMIC DNA]</scope>
    <source>
        <strain evidence="1 2">PHI-1</strain>
    </source>
</reference>